<dbReference type="GO" id="GO:0016020">
    <property type="term" value="C:membrane"/>
    <property type="evidence" value="ECO:0007669"/>
    <property type="project" value="InterPro"/>
</dbReference>
<dbReference type="InterPro" id="IPR001638">
    <property type="entry name" value="Solute-binding_3/MltF_N"/>
</dbReference>
<keyword evidence="2 3" id="KW-0732">Signal</keyword>
<proteinExistence type="inferred from homology"/>
<evidence type="ECO:0000259" key="5">
    <source>
        <dbReference type="SMART" id="SM00079"/>
    </source>
</evidence>
<dbReference type="SMART" id="SM00062">
    <property type="entry name" value="PBPb"/>
    <property type="match status" value="1"/>
</dbReference>
<evidence type="ECO:0000256" key="2">
    <source>
        <dbReference type="ARBA" id="ARBA00022729"/>
    </source>
</evidence>
<protein>
    <submittedName>
        <fullName evidence="6">Polar amino acid transport system substrate-binding protein</fullName>
    </submittedName>
</protein>
<dbReference type="SUPFAM" id="SSF53850">
    <property type="entry name" value="Periplasmic binding protein-like II"/>
    <property type="match status" value="1"/>
</dbReference>
<feature type="signal peptide" evidence="3">
    <location>
        <begin position="1"/>
        <end position="22"/>
    </location>
</feature>
<dbReference type="Proteomes" id="UP000557193">
    <property type="component" value="Unassembled WGS sequence"/>
</dbReference>
<accession>A0A7X0BUU0</accession>
<evidence type="ECO:0000256" key="1">
    <source>
        <dbReference type="ARBA" id="ARBA00010333"/>
    </source>
</evidence>
<dbReference type="Gene3D" id="3.40.190.10">
    <property type="entry name" value="Periplasmic binding protein-like II"/>
    <property type="match status" value="2"/>
</dbReference>
<dbReference type="CDD" id="cd13530">
    <property type="entry name" value="PBP2_peptides_like"/>
    <property type="match status" value="1"/>
</dbReference>
<feature type="domain" description="Solute-binding protein family 3/N-terminal" evidence="4">
    <location>
        <begin position="37"/>
        <end position="260"/>
    </location>
</feature>
<gene>
    <name evidence="6" type="ORF">HNP49_003516</name>
</gene>
<dbReference type="PANTHER" id="PTHR35936">
    <property type="entry name" value="MEMBRANE-BOUND LYTIC MUREIN TRANSGLYCOSYLASE F"/>
    <property type="match status" value="1"/>
</dbReference>
<evidence type="ECO:0000313" key="7">
    <source>
        <dbReference type="Proteomes" id="UP000557193"/>
    </source>
</evidence>
<comment type="similarity">
    <text evidence="1">Belongs to the bacterial solute-binding protein 3 family.</text>
</comment>
<dbReference type="PANTHER" id="PTHR35936:SF35">
    <property type="entry name" value="L-CYSTINE-BINDING PROTEIN TCYJ"/>
    <property type="match status" value="1"/>
</dbReference>
<feature type="chain" id="PRO_5031399680" evidence="3">
    <location>
        <begin position="23"/>
        <end position="264"/>
    </location>
</feature>
<dbReference type="GO" id="GO:0015276">
    <property type="term" value="F:ligand-gated monoatomic ion channel activity"/>
    <property type="evidence" value="ECO:0007669"/>
    <property type="project" value="InterPro"/>
</dbReference>
<dbReference type="RefSeq" id="WP_184685455.1">
    <property type="nucleotide sequence ID" value="NZ_JACHLL010000008.1"/>
</dbReference>
<dbReference type="SMART" id="SM00079">
    <property type="entry name" value="PBPe"/>
    <property type="match status" value="1"/>
</dbReference>
<sequence length="264" mass="28965">MLRMRSLLLAGACLFAASLTQAADNPATPKPALDNKVIRVGTAADYPPLTLKSEGQVRGIEADLAAELGKRTGHQFQFKVIPWSGLFNAVERGEVDMLMSGISVTAERQARVDFTQPYFKLGQMAIIRSADAARFGSPLQILQPQVRLAYVADSTGAAFAKKFAGMTTLKAFNSVEPALQALMKGEVDCVVHDAVTSWNVDKDRQYASLLSLHRPLTDESLAWAVSKQQPALRQRLDQELAAMQADGTLQRIINRWLPVRTTRQ</sequence>
<evidence type="ECO:0000256" key="3">
    <source>
        <dbReference type="SAM" id="SignalP"/>
    </source>
</evidence>
<reference evidence="6 7" key="1">
    <citation type="submission" date="2020-08" db="EMBL/GenBank/DDBJ databases">
        <title>Functional genomics of gut bacteria from endangered species of beetles.</title>
        <authorList>
            <person name="Carlos-Shanley C."/>
        </authorList>
    </citation>
    <scope>NUCLEOTIDE SEQUENCE [LARGE SCALE GENOMIC DNA]</scope>
    <source>
        <strain evidence="6 7">S00202</strain>
    </source>
</reference>
<keyword evidence="7" id="KW-1185">Reference proteome</keyword>
<organism evidence="6 7">
    <name type="scientific">Pseudomonas fluvialis</name>
    <dbReference type="NCBI Taxonomy" id="1793966"/>
    <lineage>
        <taxon>Bacteria</taxon>
        <taxon>Pseudomonadati</taxon>
        <taxon>Pseudomonadota</taxon>
        <taxon>Gammaproteobacteria</taxon>
        <taxon>Pseudomonadales</taxon>
        <taxon>Pseudomonadaceae</taxon>
        <taxon>Pseudomonas</taxon>
    </lineage>
</organism>
<dbReference type="InterPro" id="IPR001320">
    <property type="entry name" value="Iontro_rcpt_C"/>
</dbReference>
<dbReference type="EMBL" id="JACHLL010000008">
    <property type="protein sequence ID" value="MBB6343314.1"/>
    <property type="molecule type" value="Genomic_DNA"/>
</dbReference>
<feature type="domain" description="Ionotropic glutamate receptor C-terminal" evidence="5">
    <location>
        <begin position="37"/>
        <end position="259"/>
    </location>
</feature>
<name>A0A7X0BUU0_9PSED</name>
<evidence type="ECO:0000313" key="6">
    <source>
        <dbReference type="EMBL" id="MBB6343314.1"/>
    </source>
</evidence>
<comment type="caution">
    <text evidence="6">The sequence shown here is derived from an EMBL/GenBank/DDBJ whole genome shotgun (WGS) entry which is preliminary data.</text>
</comment>
<dbReference type="AlphaFoldDB" id="A0A7X0BUU0"/>
<evidence type="ECO:0000259" key="4">
    <source>
        <dbReference type="SMART" id="SM00062"/>
    </source>
</evidence>
<dbReference type="Pfam" id="PF00497">
    <property type="entry name" value="SBP_bac_3"/>
    <property type="match status" value="1"/>
</dbReference>